<evidence type="ECO:0000313" key="3">
    <source>
        <dbReference type="Proteomes" id="UP000177376"/>
    </source>
</evidence>
<gene>
    <name evidence="2" type="ORF">A3A02_00355</name>
</gene>
<dbReference type="EMBL" id="MHIM01000010">
    <property type="protein sequence ID" value="OGY52899.1"/>
    <property type="molecule type" value="Genomic_DNA"/>
</dbReference>
<feature type="transmembrane region" description="Helical" evidence="1">
    <location>
        <begin position="56"/>
        <end position="80"/>
    </location>
</feature>
<accession>A0A1G1YKR2</accession>
<proteinExistence type="predicted"/>
<feature type="transmembrane region" description="Helical" evidence="1">
    <location>
        <begin position="87"/>
        <end position="109"/>
    </location>
</feature>
<evidence type="ECO:0000313" key="2">
    <source>
        <dbReference type="EMBL" id="OGY52899.1"/>
    </source>
</evidence>
<comment type="caution">
    <text evidence="2">The sequence shown here is derived from an EMBL/GenBank/DDBJ whole genome shotgun (WGS) entry which is preliminary data.</text>
</comment>
<protein>
    <submittedName>
        <fullName evidence="2">Uncharacterized protein</fullName>
    </submittedName>
</protein>
<name>A0A1G1YKR2_9BACT</name>
<organism evidence="2 3">
    <name type="scientific">Candidatus Buchananbacteria bacterium RIFCSPLOWO2_01_FULL_39_33</name>
    <dbReference type="NCBI Taxonomy" id="1797543"/>
    <lineage>
        <taxon>Bacteria</taxon>
        <taxon>Candidatus Buchananiibacteriota</taxon>
    </lineage>
</organism>
<dbReference type="Proteomes" id="UP000177376">
    <property type="component" value="Unassembled WGS sequence"/>
</dbReference>
<dbReference type="AlphaFoldDB" id="A0A1G1YKR2"/>
<keyword evidence="1" id="KW-0472">Membrane</keyword>
<sequence>MRLDTLKYFKKRPIEAIIFLIIFLYNYLFFLGWIFVLIVLFEDNILGMKSFIPNSLWMFFLFAGTFLFDLFFSLLAVTIYMKIKRKWLFWIIYLLIVIIFSYVTGTLLAEGFGKL</sequence>
<feature type="transmembrane region" description="Helical" evidence="1">
    <location>
        <begin position="16"/>
        <end position="41"/>
    </location>
</feature>
<keyword evidence="1" id="KW-1133">Transmembrane helix</keyword>
<reference evidence="2 3" key="1">
    <citation type="journal article" date="2016" name="Nat. Commun.">
        <title>Thousands of microbial genomes shed light on interconnected biogeochemical processes in an aquifer system.</title>
        <authorList>
            <person name="Anantharaman K."/>
            <person name="Brown C.T."/>
            <person name="Hug L.A."/>
            <person name="Sharon I."/>
            <person name="Castelle C.J."/>
            <person name="Probst A.J."/>
            <person name="Thomas B.C."/>
            <person name="Singh A."/>
            <person name="Wilkins M.J."/>
            <person name="Karaoz U."/>
            <person name="Brodie E.L."/>
            <person name="Williams K.H."/>
            <person name="Hubbard S.S."/>
            <person name="Banfield J.F."/>
        </authorList>
    </citation>
    <scope>NUCLEOTIDE SEQUENCE [LARGE SCALE GENOMIC DNA]</scope>
</reference>
<evidence type="ECO:0000256" key="1">
    <source>
        <dbReference type="SAM" id="Phobius"/>
    </source>
</evidence>
<keyword evidence="1" id="KW-0812">Transmembrane</keyword>